<reference evidence="1 2" key="1">
    <citation type="submission" date="2022-01" db="EMBL/GenBank/DDBJ databases">
        <title>A chromosome-scale genome assembly of the false clownfish, Amphiprion ocellaris.</title>
        <authorList>
            <person name="Ryu T."/>
        </authorList>
    </citation>
    <scope>NUCLEOTIDE SEQUENCE [LARGE SCALE GENOMIC DNA]</scope>
</reference>
<dbReference type="RefSeq" id="XP_054861447.1">
    <property type="nucleotide sequence ID" value="XM_055005472.1"/>
</dbReference>
<dbReference type="PANTHER" id="PTHR14241:SF1">
    <property type="entry name" value="INTERFERON-INDUCED PROTEIN 44-RELATED"/>
    <property type="match status" value="1"/>
</dbReference>
<dbReference type="GeneID" id="111586059"/>
<dbReference type="OMA" id="ILMAMTH"/>
<dbReference type="AlphaFoldDB" id="A0A3Q1CJ30"/>
<keyword evidence="2" id="KW-1185">Reference proteome</keyword>
<organism evidence="1 2">
    <name type="scientific">Amphiprion ocellaris</name>
    <name type="common">Clown anemonefish</name>
    <dbReference type="NCBI Taxonomy" id="80972"/>
    <lineage>
        <taxon>Eukaryota</taxon>
        <taxon>Metazoa</taxon>
        <taxon>Chordata</taxon>
        <taxon>Craniata</taxon>
        <taxon>Vertebrata</taxon>
        <taxon>Euteleostomi</taxon>
        <taxon>Actinopterygii</taxon>
        <taxon>Neopterygii</taxon>
        <taxon>Teleostei</taxon>
        <taxon>Neoteleostei</taxon>
        <taxon>Acanthomorphata</taxon>
        <taxon>Ovalentaria</taxon>
        <taxon>Pomacentridae</taxon>
        <taxon>Amphiprion</taxon>
    </lineage>
</organism>
<proteinExistence type="predicted"/>
<dbReference type="InterPro" id="IPR027417">
    <property type="entry name" value="P-loop_NTPase"/>
</dbReference>
<dbReference type="Gene3D" id="3.40.50.300">
    <property type="entry name" value="P-loop containing nucleotide triphosphate hydrolases"/>
    <property type="match status" value="1"/>
</dbReference>
<evidence type="ECO:0000313" key="2">
    <source>
        <dbReference type="Proteomes" id="UP001501940"/>
    </source>
</evidence>
<dbReference type="Proteomes" id="UP001501940">
    <property type="component" value="Chromosome 19"/>
</dbReference>
<sequence length="296" mass="33568">MFQRLCWSGTLTAAMGGILWSRPADTFPEDWRKIPMSKDQYLDYVKNYQLHHDDIQQLRILLHGPSGAGKSSFINSVDTVLRGRMTGRALADGIGAHSFTIEHRTFKIQKEERGTFYPFAFADIMGLENVRGVSVEDIKQVMKGHVRDGYSFNPSAAVSDKDNGYNKKPNLNDKVHVLVCVVSADTLSVMNPETMRKRREVRLAARDLGIPQLAVLTKIDAACPVVREDVRNVYKSVYIKELMEKLSAFLGIPPYCIFPVKNYHWEISPEDVSDRLILSALKQMIDFGNDFINNHM</sequence>
<accession>A0A3Q1CJ30</accession>
<reference evidence="1" key="2">
    <citation type="submission" date="2025-08" db="UniProtKB">
        <authorList>
            <consortium name="Ensembl"/>
        </authorList>
    </citation>
    <scope>IDENTIFICATION</scope>
</reference>
<protein>
    <recommendedName>
        <fullName evidence="3">G domain-containing protein</fullName>
    </recommendedName>
</protein>
<evidence type="ECO:0000313" key="1">
    <source>
        <dbReference type="Ensembl" id="ENSAOCP00000027767.2"/>
    </source>
</evidence>
<dbReference type="GO" id="GO:0006955">
    <property type="term" value="P:immune response"/>
    <property type="evidence" value="ECO:0007669"/>
    <property type="project" value="TreeGrafter"/>
</dbReference>
<dbReference type="PANTHER" id="PTHR14241">
    <property type="entry name" value="INTERFERON-INDUCED PROTEIN 44"/>
    <property type="match status" value="1"/>
</dbReference>
<dbReference type="GeneTree" id="ENSGT00940000160560"/>
<evidence type="ECO:0008006" key="3">
    <source>
        <dbReference type="Google" id="ProtNLM"/>
    </source>
</evidence>
<dbReference type="STRING" id="80972.ENSAOCP00000027767"/>
<dbReference type="SUPFAM" id="SSF52540">
    <property type="entry name" value="P-loop containing nucleoside triphosphate hydrolases"/>
    <property type="match status" value="1"/>
</dbReference>
<name>A0A3Q1CJ30_AMPOC</name>
<dbReference type="Ensembl" id="ENSAOCT00000030650.2">
    <property type="protein sequence ID" value="ENSAOCP00000027767.2"/>
    <property type="gene ID" value="ENSAOCG00000016980.2"/>
</dbReference>
<reference evidence="1" key="3">
    <citation type="submission" date="2025-09" db="UniProtKB">
        <authorList>
            <consortium name="Ensembl"/>
        </authorList>
    </citation>
    <scope>IDENTIFICATION</scope>
</reference>